<gene>
    <name evidence="16" type="primary">ND6</name>
</gene>
<dbReference type="InterPro" id="IPR001457">
    <property type="entry name" value="NADH_UbQ/plastoQ_OxRdtase_su6"/>
</dbReference>
<evidence type="ECO:0000256" key="8">
    <source>
        <dbReference type="ARBA" id="ARBA00022967"/>
    </source>
</evidence>
<keyword evidence="8 15" id="KW-1278">Translocase</keyword>
<comment type="function">
    <text evidence="15">Core subunit of the mitochondrial membrane respiratory chain NADH dehydrogenase (Complex I) which catalyzes electron transfer from NADH through the respiratory chain, using ubiquinone as an electron acceptor. Essential for the catalytic activity and assembly of complex I.</text>
</comment>
<keyword evidence="7 15" id="KW-0812">Transmembrane</keyword>
<evidence type="ECO:0000256" key="7">
    <source>
        <dbReference type="ARBA" id="ARBA00022692"/>
    </source>
</evidence>
<evidence type="ECO:0000256" key="10">
    <source>
        <dbReference type="ARBA" id="ARBA00022989"/>
    </source>
</evidence>
<evidence type="ECO:0000256" key="1">
    <source>
        <dbReference type="ARBA" id="ARBA00004225"/>
    </source>
</evidence>
<dbReference type="InterPro" id="IPR050269">
    <property type="entry name" value="ComplexI_Subunit6"/>
</dbReference>
<proteinExistence type="inferred from homology"/>
<evidence type="ECO:0000256" key="15">
    <source>
        <dbReference type="RuleBase" id="RU004430"/>
    </source>
</evidence>
<evidence type="ECO:0000256" key="4">
    <source>
        <dbReference type="ARBA" id="ARBA00021095"/>
    </source>
</evidence>
<evidence type="ECO:0000256" key="3">
    <source>
        <dbReference type="ARBA" id="ARBA00012944"/>
    </source>
</evidence>
<keyword evidence="6 15" id="KW-0679">Respiratory chain</keyword>
<keyword evidence="15" id="KW-0830">Ubiquinone</keyword>
<comment type="similarity">
    <text evidence="2 15">Belongs to the complex I subunit 6 family.</text>
</comment>
<dbReference type="PANTHER" id="PTHR11435:SF1">
    <property type="entry name" value="NADH-UBIQUINONE OXIDOREDUCTASE CHAIN 6"/>
    <property type="match status" value="1"/>
</dbReference>
<sequence>MILLLFFPVMMFFSLLFMRMRHPLSMGLVLLLQTCLVCLSSGLLSLSYWFSYILFLVFLGGMLVLFIYVASLAPNEPFQLKLDMMVFLLFSLFMIFFILMLDMMWIPTPVNVISSGLESSLGDLSYVSTIYSDSVMNFTLFIVLYLLLTLFVVVEITGSYFGPLRFMT</sequence>
<accession>K4F450</accession>
<dbReference type="AlphaFoldDB" id="K4F450"/>
<dbReference type="PANTHER" id="PTHR11435">
    <property type="entry name" value="NADH UBIQUINONE OXIDOREDUCTASE SUBUNIT ND6"/>
    <property type="match status" value="1"/>
</dbReference>
<dbReference type="EMBL" id="JN897380">
    <property type="protein sequence ID" value="AEW68333.1"/>
    <property type="molecule type" value="Genomic_DNA"/>
</dbReference>
<evidence type="ECO:0000256" key="2">
    <source>
        <dbReference type="ARBA" id="ARBA00005698"/>
    </source>
</evidence>
<feature type="transmembrane region" description="Helical" evidence="15">
    <location>
        <begin position="85"/>
        <end position="106"/>
    </location>
</feature>
<dbReference type="GeneID" id="14049125"/>
<dbReference type="EC" id="7.1.1.2" evidence="3 15"/>
<evidence type="ECO:0000256" key="14">
    <source>
        <dbReference type="ARBA" id="ARBA00049551"/>
    </source>
</evidence>
<evidence type="ECO:0000256" key="6">
    <source>
        <dbReference type="ARBA" id="ARBA00022660"/>
    </source>
</evidence>
<organism evidence="16">
    <name type="scientific">Nihonotrypaea thermophila</name>
    <name type="common">Ghost shrimp</name>
    <dbReference type="NCBI Taxonomy" id="2734678"/>
    <lineage>
        <taxon>Eukaryota</taxon>
        <taxon>Metazoa</taxon>
        <taxon>Ecdysozoa</taxon>
        <taxon>Arthropoda</taxon>
        <taxon>Crustacea</taxon>
        <taxon>Multicrustacea</taxon>
        <taxon>Malacostraca</taxon>
        <taxon>Eumalacostraca</taxon>
        <taxon>Eucarida</taxon>
        <taxon>Decapoda</taxon>
        <taxon>Pleocyemata</taxon>
        <taxon>Axiidea</taxon>
        <taxon>Callianassidae</taxon>
        <taxon>Neotrypaea</taxon>
    </lineage>
</organism>
<dbReference type="GO" id="GO:0031966">
    <property type="term" value="C:mitochondrial membrane"/>
    <property type="evidence" value="ECO:0007669"/>
    <property type="project" value="UniProtKB-SubCell"/>
</dbReference>
<dbReference type="Pfam" id="PF00499">
    <property type="entry name" value="Oxidored_q3"/>
    <property type="match status" value="1"/>
</dbReference>
<keyword evidence="5 15" id="KW-0813">Transport</keyword>
<dbReference type="RefSeq" id="YP_007025694.1">
    <property type="nucleotide sequence ID" value="NC_019610.1"/>
</dbReference>
<evidence type="ECO:0000256" key="13">
    <source>
        <dbReference type="ARBA" id="ARBA00023136"/>
    </source>
</evidence>
<evidence type="ECO:0000256" key="5">
    <source>
        <dbReference type="ARBA" id="ARBA00022448"/>
    </source>
</evidence>
<name>K4F450_NIHTH</name>
<keyword evidence="9 15" id="KW-0249">Electron transport</keyword>
<dbReference type="GO" id="GO:0008137">
    <property type="term" value="F:NADH dehydrogenase (ubiquinone) activity"/>
    <property type="evidence" value="ECO:0007669"/>
    <property type="project" value="UniProtKB-EC"/>
</dbReference>
<comment type="catalytic activity">
    <reaction evidence="14 15">
        <text>a ubiquinone + NADH + 5 H(+)(in) = a ubiquinol + NAD(+) + 4 H(+)(out)</text>
        <dbReference type="Rhea" id="RHEA:29091"/>
        <dbReference type="Rhea" id="RHEA-COMP:9565"/>
        <dbReference type="Rhea" id="RHEA-COMP:9566"/>
        <dbReference type="ChEBI" id="CHEBI:15378"/>
        <dbReference type="ChEBI" id="CHEBI:16389"/>
        <dbReference type="ChEBI" id="CHEBI:17976"/>
        <dbReference type="ChEBI" id="CHEBI:57540"/>
        <dbReference type="ChEBI" id="CHEBI:57945"/>
        <dbReference type="EC" id="7.1.1.2"/>
    </reaction>
</comment>
<protein>
    <recommendedName>
        <fullName evidence="4 15">NADH-ubiquinone oxidoreductase chain 6</fullName>
        <ecNumber evidence="3 15">7.1.1.2</ecNumber>
    </recommendedName>
</protein>
<keyword evidence="13 15" id="KW-0472">Membrane</keyword>
<evidence type="ECO:0000256" key="9">
    <source>
        <dbReference type="ARBA" id="ARBA00022982"/>
    </source>
</evidence>
<evidence type="ECO:0000256" key="11">
    <source>
        <dbReference type="ARBA" id="ARBA00023027"/>
    </source>
</evidence>
<geneLocation type="mitochondrion" evidence="16"/>
<evidence type="ECO:0000313" key="16">
    <source>
        <dbReference type="EMBL" id="AEW68333.1"/>
    </source>
</evidence>
<feature type="transmembrane region" description="Helical" evidence="15">
    <location>
        <begin position="52"/>
        <end position="73"/>
    </location>
</feature>
<feature type="transmembrane region" description="Helical" evidence="15">
    <location>
        <begin position="138"/>
        <end position="162"/>
    </location>
</feature>
<reference evidence="16" key="1">
    <citation type="journal article" date="2012" name="BMC Genomics">
        <title>Evolution and phylogeny of the mud shrimps (Crustacea: Decapoda) revealed from complete mitochondrial genomes.</title>
        <authorList>
            <person name="Lin F.J."/>
            <person name="Liu Y."/>
            <person name="Sha Z."/>
            <person name="Tsang L.M."/>
            <person name="Chu K.H."/>
            <person name="Chan T.Y."/>
            <person name="Liu R."/>
            <person name="Cui Z."/>
        </authorList>
    </citation>
    <scope>NUCLEOTIDE SEQUENCE</scope>
</reference>
<evidence type="ECO:0000256" key="12">
    <source>
        <dbReference type="ARBA" id="ARBA00023128"/>
    </source>
</evidence>
<keyword evidence="12 15" id="KW-0496">Mitochondrion</keyword>
<keyword evidence="10 15" id="KW-1133">Transmembrane helix</keyword>
<comment type="subcellular location">
    <subcellularLocation>
        <location evidence="1 15">Mitochondrion membrane</location>
        <topology evidence="1 15">Multi-pass membrane protein</topology>
    </subcellularLocation>
</comment>
<keyword evidence="11 15" id="KW-0520">NAD</keyword>
<dbReference type="CTD" id="4541"/>